<dbReference type="InterPro" id="IPR006680">
    <property type="entry name" value="Amidohydro-rel"/>
</dbReference>
<feature type="domain" description="Amidohydrolase-related" evidence="1">
    <location>
        <begin position="55"/>
        <end position="393"/>
    </location>
</feature>
<evidence type="ECO:0000313" key="3">
    <source>
        <dbReference type="Proteomes" id="UP001596380"/>
    </source>
</evidence>
<dbReference type="CDD" id="cd01299">
    <property type="entry name" value="Met_dep_hydrolase_A"/>
    <property type="match status" value="1"/>
</dbReference>
<reference evidence="3" key="1">
    <citation type="journal article" date="2019" name="Int. J. Syst. Evol. Microbiol.">
        <title>The Global Catalogue of Microorganisms (GCM) 10K type strain sequencing project: providing services to taxonomists for standard genome sequencing and annotation.</title>
        <authorList>
            <consortium name="The Broad Institute Genomics Platform"/>
            <consortium name="The Broad Institute Genome Sequencing Center for Infectious Disease"/>
            <person name="Wu L."/>
            <person name="Ma J."/>
        </authorList>
    </citation>
    <scope>NUCLEOTIDE SEQUENCE [LARGE SCALE GENOMIC DNA]</scope>
    <source>
        <strain evidence="3">JCM 3369</strain>
    </source>
</reference>
<evidence type="ECO:0000259" key="1">
    <source>
        <dbReference type="Pfam" id="PF01979"/>
    </source>
</evidence>
<dbReference type="Pfam" id="PF01979">
    <property type="entry name" value="Amidohydro_1"/>
    <property type="match status" value="1"/>
</dbReference>
<accession>A0ABW2CEL2</accession>
<proteinExistence type="predicted"/>
<organism evidence="2 3">
    <name type="scientific">Actinomadura yumaensis</name>
    <dbReference type="NCBI Taxonomy" id="111807"/>
    <lineage>
        <taxon>Bacteria</taxon>
        <taxon>Bacillati</taxon>
        <taxon>Actinomycetota</taxon>
        <taxon>Actinomycetes</taxon>
        <taxon>Streptosporangiales</taxon>
        <taxon>Thermomonosporaceae</taxon>
        <taxon>Actinomadura</taxon>
    </lineage>
</organism>
<evidence type="ECO:0000313" key="2">
    <source>
        <dbReference type="EMBL" id="MFC6879399.1"/>
    </source>
</evidence>
<dbReference type="EMBL" id="JBHSXS010000002">
    <property type="protein sequence ID" value="MFC6879399.1"/>
    <property type="molecule type" value="Genomic_DNA"/>
</dbReference>
<keyword evidence="3" id="KW-1185">Reference proteome</keyword>
<dbReference type="Gene3D" id="3.20.20.140">
    <property type="entry name" value="Metal-dependent hydrolases"/>
    <property type="match status" value="1"/>
</dbReference>
<dbReference type="Proteomes" id="UP001596380">
    <property type="component" value="Unassembled WGS sequence"/>
</dbReference>
<gene>
    <name evidence="2" type="ORF">ACFQKB_06425</name>
</gene>
<dbReference type="InterPro" id="IPR051781">
    <property type="entry name" value="Metallo-dep_Hydrolase"/>
</dbReference>
<dbReference type="InterPro" id="IPR032466">
    <property type="entry name" value="Metal_Hydrolase"/>
</dbReference>
<dbReference type="SUPFAM" id="SSF51556">
    <property type="entry name" value="Metallo-dependent hydrolases"/>
    <property type="match status" value="1"/>
</dbReference>
<protein>
    <submittedName>
        <fullName evidence="2">Amidohydrolase family protein</fullName>
    </submittedName>
</protein>
<dbReference type="PANTHER" id="PTHR43135:SF3">
    <property type="entry name" value="ALPHA-D-RIBOSE 1-METHYLPHOSPHONATE 5-TRIPHOSPHATE DIPHOSPHATASE"/>
    <property type="match status" value="1"/>
</dbReference>
<dbReference type="RefSeq" id="WP_160824021.1">
    <property type="nucleotide sequence ID" value="NZ_JBHSXS010000002.1"/>
</dbReference>
<dbReference type="InterPro" id="IPR057744">
    <property type="entry name" value="OTAase-like"/>
</dbReference>
<sequence length="401" mass="42794">MTVDTIVVAEHMWDGISPEVRGHTEVLISDGRIVACEGRADRPAGARIVELGEATLLPGLIDCHVHCVSGMTSSARSALESLPVLRTLLDNGFTTVRDLGCYTPEPVTLELRRAVEAGEIRGPRMLVAPRLISGRGGHGDQTSEVAACACEIGALADGTDEIVRAVREQVRQGADWIKFAGSGGFSTSVDDPATAGYRQIEMDALVEAARDFGLPTACHALSDTGVRRAAMAGVSTIEHATLADAGTLRLLAGRRIPVVPTQYPITVFTDRLDDESFWADKPGNVREQVRRHADALRAGLGRIARSNVEIAFGSDAGTFDHADNWREFPTLVRSGLSPSRALQAATTVAARVLRRPDLGRIEPGVPADIIAVPESPLRDIDALGHVEFVMQAGIVRRGPGE</sequence>
<name>A0ABW2CEL2_9ACTN</name>
<comment type="caution">
    <text evidence="2">The sequence shown here is derived from an EMBL/GenBank/DDBJ whole genome shotgun (WGS) entry which is preliminary data.</text>
</comment>
<dbReference type="Gene3D" id="2.30.40.10">
    <property type="entry name" value="Urease, subunit C, domain 1"/>
    <property type="match status" value="1"/>
</dbReference>
<dbReference type="InterPro" id="IPR011059">
    <property type="entry name" value="Metal-dep_hydrolase_composite"/>
</dbReference>
<dbReference type="SUPFAM" id="SSF51338">
    <property type="entry name" value="Composite domain of metallo-dependent hydrolases"/>
    <property type="match status" value="1"/>
</dbReference>
<dbReference type="PANTHER" id="PTHR43135">
    <property type="entry name" value="ALPHA-D-RIBOSE 1-METHYLPHOSPHONATE 5-TRIPHOSPHATE DIPHOSPHATASE"/>
    <property type="match status" value="1"/>
</dbReference>